<evidence type="ECO:0000313" key="1">
    <source>
        <dbReference type="EMBL" id="GAT96896.1"/>
    </source>
</evidence>
<dbReference type="VEuPathDB" id="AmoebaDB:EHI7A_154410"/>
<dbReference type="VEuPathDB" id="AmoebaDB:KM1_172360"/>
<reference evidence="1 2" key="1">
    <citation type="submission" date="2016-05" db="EMBL/GenBank/DDBJ databases">
        <title>First whole genome sequencing of Entamoeba histolytica HM1:IMSS-clone-6.</title>
        <authorList>
            <person name="Mukherjee Avik.K."/>
            <person name="Izumyama S."/>
            <person name="Nakada-Tsukui K."/>
            <person name="Nozaki T."/>
        </authorList>
    </citation>
    <scope>NUCLEOTIDE SEQUENCE [LARGE SCALE GENOMIC DNA]</scope>
    <source>
        <strain evidence="1 2">HM1:IMSS clone 6</strain>
    </source>
</reference>
<proteinExistence type="predicted"/>
<name>A0A5K1U1U6_ENTHI</name>
<dbReference type="VEuPathDB" id="AmoebaDB:EHI5A_139390"/>
<dbReference type="VEuPathDB" id="AmoebaDB:EHI_125140"/>
<organism evidence="1 2">
    <name type="scientific">Entamoeba histolytica</name>
    <dbReference type="NCBI Taxonomy" id="5759"/>
    <lineage>
        <taxon>Eukaryota</taxon>
        <taxon>Amoebozoa</taxon>
        <taxon>Evosea</taxon>
        <taxon>Archamoebae</taxon>
        <taxon>Mastigamoebida</taxon>
        <taxon>Entamoebidae</taxon>
        <taxon>Entamoeba</taxon>
    </lineage>
</organism>
<evidence type="ECO:0000313" key="2">
    <source>
        <dbReference type="Proteomes" id="UP000078387"/>
    </source>
</evidence>
<sequence>MEFDELIAKHKIQMDQQLLESIKKLLKHQSGSYYFVHKKKLIIQILVNEHLSIHVVVRFGKVSYYIHNSTKDVDNPFIGAHQKAQHCNLWESTSLYASVRKLIQNLKDIPIDYTERMKELENLKTQLLNNMISIQQFKNKFYKICVCKYMRDIAITNLKETEEEQRKILVQRVMFTLDNMKKNKAITIEEYNKFSGIVKKKNQEEYFYKKLIDK</sequence>
<dbReference type="Proteomes" id="UP000078387">
    <property type="component" value="Unassembled WGS sequence"/>
</dbReference>
<dbReference type="OMA" id="CQYMRDI"/>
<dbReference type="AlphaFoldDB" id="A0A5K1U1U6"/>
<protein>
    <submittedName>
        <fullName evidence="1">Uncharacterized protein</fullName>
    </submittedName>
</protein>
<gene>
    <name evidence="1" type="ORF">CL6EHI_125140</name>
</gene>
<comment type="caution">
    <text evidence="1">The sequence shown here is derived from an EMBL/GenBank/DDBJ whole genome shotgun (WGS) entry which is preliminary data.</text>
</comment>
<accession>A0A5K1U1U6</accession>
<dbReference type="VEuPathDB" id="AmoebaDB:EHI8A_100700"/>
<dbReference type="EMBL" id="BDEQ01000001">
    <property type="protein sequence ID" value="GAT96896.1"/>
    <property type="molecule type" value="Genomic_DNA"/>
</dbReference>